<dbReference type="Proteomes" id="UP000675121">
    <property type="component" value="Unassembled WGS sequence"/>
</dbReference>
<reference evidence="1" key="1">
    <citation type="submission" date="2021-02" db="EMBL/GenBank/DDBJ databases">
        <authorList>
            <person name="Vanwijnsberghe S."/>
        </authorList>
    </citation>
    <scope>NUCLEOTIDE SEQUENCE</scope>
    <source>
        <strain evidence="1">R-70211</strain>
    </source>
</reference>
<evidence type="ECO:0000313" key="2">
    <source>
        <dbReference type="Proteomes" id="UP000675121"/>
    </source>
</evidence>
<dbReference type="AlphaFoldDB" id="A0A9N8MS53"/>
<comment type="caution">
    <text evidence="1">The sequence shown here is derived from an EMBL/GenBank/DDBJ whole genome shotgun (WGS) entry which is preliminary data.</text>
</comment>
<sequence length="79" mass="8760">MHCKSTVSNLEPDEVKANSTATALHSIAKNEHESNAPQAEAPATRIPKATWAWAESSRHFDWMDWHTPSALATVTDFDL</sequence>
<gene>
    <name evidence="1" type="ORF">R70211_03075</name>
</gene>
<protein>
    <submittedName>
        <fullName evidence="1">Uncharacterized protein</fullName>
    </submittedName>
</protein>
<evidence type="ECO:0000313" key="1">
    <source>
        <dbReference type="EMBL" id="CAE6897091.1"/>
    </source>
</evidence>
<accession>A0A9N8MS53</accession>
<name>A0A9N8MS53_9BURK</name>
<organism evidence="1 2">
    <name type="scientific">Paraburkholderia domus</name>
    <dbReference type="NCBI Taxonomy" id="2793075"/>
    <lineage>
        <taxon>Bacteria</taxon>
        <taxon>Pseudomonadati</taxon>
        <taxon>Pseudomonadota</taxon>
        <taxon>Betaproteobacteria</taxon>
        <taxon>Burkholderiales</taxon>
        <taxon>Burkholderiaceae</taxon>
        <taxon>Paraburkholderia</taxon>
    </lineage>
</organism>
<dbReference type="EMBL" id="CAJNAS010000007">
    <property type="protein sequence ID" value="CAE6897091.1"/>
    <property type="molecule type" value="Genomic_DNA"/>
</dbReference>
<keyword evidence="2" id="KW-1185">Reference proteome</keyword>
<proteinExistence type="predicted"/>